<dbReference type="HOGENOM" id="CLU_000960_10_5_7"/>
<protein>
    <recommendedName>
        <fullName evidence="7">Major facilitator superfamily (MFS) profile domain-containing protein</fullName>
    </recommendedName>
</protein>
<accession>W4L3A6</accession>
<evidence type="ECO:0000256" key="2">
    <source>
        <dbReference type="ARBA" id="ARBA00022448"/>
    </source>
</evidence>
<sequence>MTIPSQATLSMLARARYWMPDASSPAYHWWVMVPLMLGLTAVGLNVTALNLALPKIMTNLWADLDLAQWVQTGAMIVSAVMTPSVGWLGSTLGNRRLYLLAIGVFVTGSLLCAMAWSMIALIGFRLIQALGMGLLMPLTRVILFQAFPPDKRGLAVGITALGFSFGPMMGPVVSGYLLEYASWRAIFYLNVPVGLLSLGLAYTILPHPTSRQWQPFDMMGCVSMAVFLISFLLAVTQGRKIGWDAPLILMLFVLALGAAVMFVGVELRKSPD</sequence>
<evidence type="ECO:0000256" key="3">
    <source>
        <dbReference type="ARBA" id="ARBA00022692"/>
    </source>
</evidence>
<dbReference type="InterPro" id="IPR011701">
    <property type="entry name" value="MFS"/>
</dbReference>
<evidence type="ECO:0000259" key="7">
    <source>
        <dbReference type="PROSITE" id="PS50850"/>
    </source>
</evidence>
<dbReference type="Gene3D" id="1.20.1720.10">
    <property type="entry name" value="Multidrug resistance protein D"/>
    <property type="match status" value="1"/>
</dbReference>
<keyword evidence="9" id="KW-1185">Reference proteome</keyword>
<keyword evidence="2" id="KW-0813">Transport</keyword>
<dbReference type="PANTHER" id="PTHR42718:SF9">
    <property type="entry name" value="MAJOR FACILITATOR SUPERFAMILY MULTIDRUG TRANSPORTER MFSC"/>
    <property type="match status" value="1"/>
</dbReference>
<dbReference type="EMBL" id="AZHX01002855">
    <property type="protein sequence ID" value="ETW92588.1"/>
    <property type="molecule type" value="Genomic_DNA"/>
</dbReference>
<dbReference type="Pfam" id="PF07690">
    <property type="entry name" value="MFS_1"/>
    <property type="match status" value="1"/>
</dbReference>
<keyword evidence="4 6" id="KW-1133">Transmembrane helix</keyword>
<dbReference type="GO" id="GO:0022857">
    <property type="term" value="F:transmembrane transporter activity"/>
    <property type="evidence" value="ECO:0007669"/>
    <property type="project" value="InterPro"/>
</dbReference>
<comment type="caution">
    <text evidence="8">The sequence shown here is derived from an EMBL/GenBank/DDBJ whole genome shotgun (WGS) entry which is preliminary data.</text>
</comment>
<comment type="subcellular location">
    <subcellularLocation>
        <location evidence="1">Membrane</location>
        <topology evidence="1">Multi-pass membrane protein</topology>
    </subcellularLocation>
</comment>
<dbReference type="GO" id="GO:0016020">
    <property type="term" value="C:membrane"/>
    <property type="evidence" value="ECO:0007669"/>
    <property type="project" value="UniProtKB-SubCell"/>
</dbReference>
<feature type="transmembrane region" description="Helical" evidence="6">
    <location>
        <begin position="153"/>
        <end position="178"/>
    </location>
</feature>
<feature type="transmembrane region" description="Helical" evidence="6">
    <location>
        <begin position="27"/>
        <end position="54"/>
    </location>
</feature>
<evidence type="ECO:0000313" key="8">
    <source>
        <dbReference type="EMBL" id="ETW92588.1"/>
    </source>
</evidence>
<feature type="transmembrane region" description="Helical" evidence="6">
    <location>
        <begin position="216"/>
        <end position="235"/>
    </location>
</feature>
<dbReference type="Proteomes" id="UP000019140">
    <property type="component" value="Unassembled WGS sequence"/>
</dbReference>
<feature type="non-terminal residue" evidence="8">
    <location>
        <position position="272"/>
    </location>
</feature>
<evidence type="ECO:0000313" key="9">
    <source>
        <dbReference type="Proteomes" id="UP000019140"/>
    </source>
</evidence>
<keyword evidence="3 6" id="KW-0812">Transmembrane</keyword>
<evidence type="ECO:0000256" key="1">
    <source>
        <dbReference type="ARBA" id="ARBA00004141"/>
    </source>
</evidence>
<dbReference type="PRINTS" id="PR01036">
    <property type="entry name" value="TCRTETB"/>
</dbReference>
<gene>
    <name evidence="8" type="ORF">ETSY2_53085</name>
</gene>
<dbReference type="PROSITE" id="PS50850">
    <property type="entry name" value="MFS"/>
    <property type="match status" value="1"/>
</dbReference>
<evidence type="ECO:0000256" key="6">
    <source>
        <dbReference type="SAM" id="Phobius"/>
    </source>
</evidence>
<name>W4L3A6_9BACT</name>
<keyword evidence="5 6" id="KW-0472">Membrane</keyword>
<dbReference type="AlphaFoldDB" id="W4L3A6"/>
<feature type="domain" description="Major facilitator superfamily (MFS) profile" evidence="7">
    <location>
        <begin position="31"/>
        <end position="272"/>
    </location>
</feature>
<feature type="transmembrane region" description="Helical" evidence="6">
    <location>
        <begin position="129"/>
        <end position="147"/>
    </location>
</feature>
<evidence type="ECO:0000256" key="5">
    <source>
        <dbReference type="ARBA" id="ARBA00023136"/>
    </source>
</evidence>
<proteinExistence type="predicted"/>
<feature type="transmembrane region" description="Helical" evidence="6">
    <location>
        <begin position="97"/>
        <end position="122"/>
    </location>
</feature>
<feature type="transmembrane region" description="Helical" evidence="6">
    <location>
        <begin position="66"/>
        <end position="85"/>
    </location>
</feature>
<feature type="transmembrane region" description="Helical" evidence="6">
    <location>
        <begin position="185"/>
        <end position="204"/>
    </location>
</feature>
<dbReference type="InterPro" id="IPR020846">
    <property type="entry name" value="MFS_dom"/>
</dbReference>
<dbReference type="PANTHER" id="PTHR42718">
    <property type="entry name" value="MAJOR FACILITATOR SUPERFAMILY MULTIDRUG TRANSPORTER MFSC"/>
    <property type="match status" value="1"/>
</dbReference>
<organism evidence="8 9">
    <name type="scientific">Candidatus Entotheonella gemina</name>
    <dbReference type="NCBI Taxonomy" id="1429439"/>
    <lineage>
        <taxon>Bacteria</taxon>
        <taxon>Pseudomonadati</taxon>
        <taxon>Nitrospinota/Tectimicrobiota group</taxon>
        <taxon>Candidatus Tectimicrobiota</taxon>
        <taxon>Candidatus Entotheonellia</taxon>
        <taxon>Candidatus Entotheonellales</taxon>
        <taxon>Candidatus Entotheonellaceae</taxon>
        <taxon>Candidatus Entotheonella</taxon>
    </lineage>
</organism>
<evidence type="ECO:0000256" key="4">
    <source>
        <dbReference type="ARBA" id="ARBA00022989"/>
    </source>
</evidence>
<dbReference type="SUPFAM" id="SSF103473">
    <property type="entry name" value="MFS general substrate transporter"/>
    <property type="match status" value="1"/>
</dbReference>
<reference evidence="8 9" key="1">
    <citation type="journal article" date="2014" name="Nature">
        <title>An environmental bacterial taxon with a large and distinct metabolic repertoire.</title>
        <authorList>
            <person name="Wilson M.C."/>
            <person name="Mori T."/>
            <person name="Ruckert C."/>
            <person name="Uria A.R."/>
            <person name="Helf M.J."/>
            <person name="Takada K."/>
            <person name="Gernert C."/>
            <person name="Steffens U.A."/>
            <person name="Heycke N."/>
            <person name="Schmitt S."/>
            <person name="Rinke C."/>
            <person name="Helfrich E.J."/>
            <person name="Brachmann A.O."/>
            <person name="Gurgui C."/>
            <person name="Wakimoto T."/>
            <person name="Kracht M."/>
            <person name="Crusemann M."/>
            <person name="Hentschel U."/>
            <person name="Abe I."/>
            <person name="Matsunaga S."/>
            <person name="Kalinowski J."/>
            <person name="Takeyama H."/>
            <person name="Piel J."/>
        </authorList>
    </citation>
    <scope>NUCLEOTIDE SEQUENCE [LARGE SCALE GENOMIC DNA]</scope>
    <source>
        <strain evidence="9">TSY2</strain>
    </source>
</reference>
<dbReference type="InterPro" id="IPR036259">
    <property type="entry name" value="MFS_trans_sf"/>
</dbReference>
<feature type="transmembrane region" description="Helical" evidence="6">
    <location>
        <begin position="247"/>
        <end position="265"/>
    </location>
</feature>